<organism evidence="4 5">
    <name type="scientific">Weissella confusa</name>
    <name type="common">Lactobacillus confusus</name>
    <dbReference type="NCBI Taxonomy" id="1583"/>
    <lineage>
        <taxon>Bacteria</taxon>
        <taxon>Bacillati</taxon>
        <taxon>Bacillota</taxon>
        <taxon>Bacilli</taxon>
        <taxon>Lactobacillales</taxon>
        <taxon>Lactobacillaceae</taxon>
        <taxon>Weissella</taxon>
    </lineage>
</organism>
<dbReference type="NCBIfam" id="TIGR01446">
    <property type="entry name" value="DnaD_dom"/>
    <property type="match status" value="1"/>
</dbReference>
<evidence type="ECO:0000256" key="1">
    <source>
        <dbReference type="ARBA" id="ARBA00093462"/>
    </source>
</evidence>
<dbReference type="AlphaFoldDB" id="A0AAJ2Z1A6"/>
<feature type="domain" description="DnaB/C C-terminal" evidence="3">
    <location>
        <begin position="202"/>
        <end position="264"/>
    </location>
</feature>
<sequence length="299" mass="33599">MAQRRMFTKEITTSDAFVDMPASSQLLYFHLGMEADDEGFIGNARMLSRAYGTSTDDLRLLIAKGFIIAFDSGVTVVKDWNLNNKIRKDRSKPTIYSEEKNQLVLDATGAYQHVNQLATNSRPDDSRLATNWQPKTAESVDISDDNQMTTNWQPNVRIGKDRLGKDRLEEERQEDDSSSSLPANPLPSMLMNSLAENGFMSTDLTPMQQQTLIAYVEDDGMEFGVLAKAIEGASNANARTFNYVKGTMEKKLKQGVKTVAEWDATENKFKQRKSAGDKQSDNANVPQWMLDNMRELEGE</sequence>
<evidence type="ECO:0000259" key="3">
    <source>
        <dbReference type="Pfam" id="PF07261"/>
    </source>
</evidence>
<dbReference type="InterPro" id="IPR006343">
    <property type="entry name" value="DnaB/C_C"/>
</dbReference>
<feature type="compositionally biased region" description="Basic and acidic residues" evidence="2">
    <location>
        <begin position="268"/>
        <end position="280"/>
    </location>
</feature>
<evidence type="ECO:0000256" key="2">
    <source>
        <dbReference type="SAM" id="MobiDB-lite"/>
    </source>
</evidence>
<feature type="region of interest" description="Disordered" evidence="2">
    <location>
        <begin position="136"/>
        <end position="188"/>
    </location>
</feature>
<feature type="compositionally biased region" description="Low complexity" evidence="2">
    <location>
        <begin position="178"/>
        <end position="188"/>
    </location>
</feature>
<proteinExistence type="inferred from homology"/>
<reference evidence="4" key="1">
    <citation type="submission" date="2020-01" db="EMBL/GenBank/DDBJ databases">
        <title>First Reported Case and Whole Genome of Weissella confusa in an Equid.</title>
        <authorList>
            <person name="Little S.V."/>
            <person name="Lawhon S.D."/>
        </authorList>
    </citation>
    <scope>NUCLEOTIDE SEQUENCE</scope>
    <source>
        <strain evidence="4">718955</strain>
    </source>
</reference>
<dbReference type="Proteomes" id="UP000719917">
    <property type="component" value="Unassembled WGS sequence"/>
</dbReference>
<evidence type="ECO:0000313" key="5">
    <source>
        <dbReference type="Proteomes" id="UP000719917"/>
    </source>
</evidence>
<dbReference type="RefSeq" id="WP_135797278.1">
    <property type="nucleotide sequence ID" value="NZ_CP027565.1"/>
</dbReference>
<dbReference type="InterPro" id="IPR034829">
    <property type="entry name" value="DnaD-like_sf"/>
</dbReference>
<comment type="similarity">
    <text evidence="1">Belongs to the DnaB/DnaD family.</text>
</comment>
<feature type="region of interest" description="Disordered" evidence="2">
    <location>
        <begin position="268"/>
        <end position="299"/>
    </location>
</feature>
<dbReference type="Gene3D" id="1.10.10.630">
    <property type="entry name" value="DnaD domain-like"/>
    <property type="match status" value="1"/>
</dbReference>
<dbReference type="EMBL" id="JAAAMQ010000020">
    <property type="protein sequence ID" value="NBA12185.1"/>
    <property type="molecule type" value="Genomic_DNA"/>
</dbReference>
<dbReference type="Pfam" id="PF07261">
    <property type="entry name" value="DnaB_2"/>
    <property type="match status" value="1"/>
</dbReference>
<dbReference type="SUPFAM" id="SSF158499">
    <property type="entry name" value="DnaD domain-like"/>
    <property type="match status" value="1"/>
</dbReference>
<gene>
    <name evidence="4" type="ORF">GTU77_08165</name>
</gene>
<accession>A0AAJ2Z1A6</accession>
<protein>
    <submittedName>
        <fullName evidence="4">DnaD domain protein</fullName>
    </submittedName>
</protein>
<feature type="compositionally biased region" description="Polar residues" evidence="2">
    <location>
        <begin position="145"/>
        <end position="154"/>
    </location>
</feature>
<name>A0AAJ2Z1A6_WEICO</name>
<evidence type="ECO:0000313" key="4">
    <source>
        <dbReference type="EMBL" id="NBA12185.1"/>
    </source>
</evidence>
<feature type="compositionally biased region" description="Basic and acidic residues" evidence="2">
    <location>
        <begin position="158"/>
        <end position="170"/>
    </location>
</feature>
<comment type="caution">
    <text evidence="4">The sequence shown here is derived from an EMBL/GenBank/DDBJ whole genome shotgun (WGS) entry which is preliminary data.</text>
</comment>